<keyword evidence="6" id="KW-1185">Reference proteome</keyword>
<evidence type="ECO:0000256" key="1">
    <source>
        <dbReference type="SAM" id="MobiDB-lite"/>
    </source>
</evidence>
<dbReference type="Proteomes" id="UP000434957">
    <property type="component" value="Unassembled WGS sequence"/>
</dbReference>
<reference evidence="5 7" key="1">
    <citation type="submission" date="2018-09" db="EMBL/GenBank/DDBJ databases">
        <title>Genomic investigation of the strawberry pathogen Phytophthora fragariae indicates pathogenicity is determined by transcriptional variation in three key races.</title>
        <authorList>
            <person name="Adams T.M."/>
            <person name="Armitage A.D."/>
            <person name="Sobczyk M.K."/>
            <person name="Bates H.J."/>
            <person name="Dunwell J.M."/>
            <person name="Nellist C.F."/>
            <person name="Harrison R.J."/>
        </authorList>
    </citation>
    <scope>NUCLEOTIDE SEQUENCE [LARGE SCALE GENOMIC DNA]</scope>
    <source>
        <strain evidence="3 5">SCRP249</strain>
        <strain evidence="2 7">SCRP324</strain>
        <strain evidence="4 6">SCRP333</strain>
    </source>
</reference>
<name>A0A6A3NVL7_9STRA</name>
<evidence type="ECO:0000313" key="5">
    <source>
        <dbReference type="Proteomes" id="UP000429607"/>
    </source>
</evidence>
<proteinExistence type="predicted"/>
<dbReference type="EMBL" id="QXFU01000237">
    <property type="protein sequence ID" value="KAE9039356.1"/>
    <property type="molecule type" value="Genomic_DNA"/>
</dbReference>
<accession>A0A6A3NVL7</accession>
<dbReference type="Proteomes" id="UP000435112">
    <property type="component" value="Unassembled WGS sequence"/>
</dbReference>
<evidence type="ECO:0000313" key="3">
    <source>
        <dbReference type="EMBL" id="KAE9047320.1"/>
    </source>
</evidence>
<sequence length="57" mass="6374">MAPKAPPKGRTSIKGVRKKPREFKRTVVANDKKAHVVAIYETHGMKKTMESFHPGLS</sequence>
<dbReference type="OrthoDB" id="96435at2759"/>
<evidence type="ECO:0000313" key="4">
    <source>
        <dbReference type="EMBL" id="KAE9351223.1"/>
    </source>
</evidence>
<evidence type="ECO:0000313" key="7">
    <source>
        <dbReference type="Proteomes" id="UP000435112"/>
    </source>
</evidence>
<dbReference type="AlphaFoldDB" id="A0A6A3NVL7"/>
<comment type="caution">
    <text evidence="3">The sequence shown here is derived from an EMBL/GenBank/DDBJ whole genome shotgun (WGS) entry which is preliminary data.</text>
</comment>
<gene>
    <name evidence="3" type="ORF">PR001_g4262</name>
    <name evidence="2" type="ORF">PR002_g5562</name>
    <name evidence="4" type="ORF">PR003_g4979</name>
</gene>
<evidence type="ECO:0000313" key="6">
    <source>
        <dbReference type="Proteomes" id="UP000434957"/>
    </source>
</evidence>
<organism evidence="3 5">
    <name type="scientific">Phytophthora rubi</name>
    <dbReference type="NCBI Taxonomy" id="129364"/>
    <lineage>
        <taxon>Eukaryota</taxon>
        <taxon>Sar</taxon>
        <taxon>Stramenopiles</taxon>
        <taxon>Oomycota</taxon>
        <taxon>Peronosporomycetes</taxon>
        <taxon>Peronosporales</taxon>
        <taxon>Peronosporaceae</taxon>
        <taxon>Phytophthora</taxon>
    </lineage>
</organism>
<feature type="region of interest" description="Disordered" evidence="1">
    <location>
        <begin position="1"/>
        <end position="23"/>
    </location>
</feature>
<dbReference type="EMBL" id="QXFT01000198">
    <property type="protein sequence ID" value="KAE9351223.1"/>
    <property type="molecule type" value="Genomic_DNA"/>
</dbReference>
<protein>
    <submittedName>
        <fullName evidence="3">Uncharacterized protein</fullName>
    </submittedName>
</protein>
<dbReference type="Proteomes" id="UP000429607">
    <property type="component" value="Unassembled WGS sequence"/>
</dbReference>
<evidence type="ECO:0000313" key="2">
    <source>
        <dbReference type="EMBL" id="KAE9039356.1"/>
    </source>
</evidence>
<dbReference type="EMBL" id="QXFV01000170">
    <property type="protein sequence ID" value="KAE9047320.1"/>
    <property type="molecule type" value="Genomic_DNA"/>
</dbReference>